<dbReference type="GO" id="GO:0000981">
    <property type="term" value="F:DNA-binding transcription factor activity, RNA polymerase II-specific"/>
    <property type="evidence" value="ECO:0007669"/>
    <property type="project" value="TreeGrafter"/>
</dbReference>
<feature type="compositionally biased region" description="Low complexity" evidence="1">
    <location>
        <begin position="539"/>
        <end position="560"/>
    </location>
</feature>
<protein>
    <recommendedName>
        <fullName evidence="4">C2H2-type domain-containing protein</fullName>
    </recommendedName>
</protein>
<feature type="region of interest" description="Disordered" evidence="1">
    <location>
        <begin position="527"/>
        <end position="580"/>
    </location>
</feature>
<dbReference type="AlphaFoldDB" id="A0A6G1JNN9"/>
<dbReference type="PANTHER" id="PTHR47657:SF12">
    <property type="entry name" value="ZN(II)2CYS6 TRANSCRIPTION FACTOR (EUROFUNG)"/>
    <property type="match status" value="1"/>
</dbReference>
<dbReference type="OrthoDB" id="1924260at2759"/>
<proteinExistence type="predicted"/>
<evidence type="ECO:0008006" key="4">
    <source>
        <dbReference type="Google" id="ProtNLM"/>
    </source>
</evidence>
<gene>
    <name evidence="2" type="ORF">K458DRAFT_398181</name>
</gene>
<sequence length="1005" mass="112643">MASEESKPARHSEGTAKEPIFLLAWDCDELFQECLSKAKEADALTAAALEDYERRFRAWWEYLGVFAEKEINLDRRLRKKPEVQDVVLRLLLILERNLATVKQQQAGSSSDGSAQPTSLLDSDSTTPDDAMDIDHFSSPIAYALDVVNEALVELSQIGIAIRQSSKVTETVRARNYAADHFDLSLLETLSWVALETLYPNAPESLLRNLCEDMVNRYARLKFRAPRHQALKKDTRQEVPNLPTSSPKVEKSVSTPNIPATGPLPNPKQGKHRGAPSIVLSSLNSHQFQSNLHNVRMSRSQPGTTVILGKTHEPPLPQFDKTGQAQCSWCFNQIGPNLVKDGHWSSLGRQHYCKDLEPFCCISGECAETVPSFESVKSWREHMRQHHAKWTQYIHQQSMWSCNLKCMHEPDCTDEPVALFSCMHESTAFFSSTAHLRNHVRTMHGASWTGTGISELVEKSIVDTDRQPNICPLCSLPPKVKGGQSLDESASEMTSVSKVMETHIAEHLQYLMVLSLRLLETQNDQLDDVGSCGSTSGATENESSNAISEAESDNNSSSDELPSPPSGSPVIRPQSPTFDDDEAFETNAQDWSSLTQNIRKDYGELDGGVDPILAHFEASQPQQPNLLWTPEIDATIELWRQTGDFPFPELGVYPQPQWRIFPKTDLRLVHHIAAISNEMLWIRTSKLTLWTNMMPKFLSIAATHPIVMHSILAFSASHLAWIGQSTETRNLAFHHAGIALRGLHKGIANFTKVNSDSVLASSLLLAWQATDWQGWASLVTGTKTTQIIQAMQPWRHESMFADYIAEHSPVSNKSFMNPISSPISQDARREHLTIISDIQKSLQRVQPYLSLNRHEQEGKWVDQLRGYMERLKTSTAAQAAEEQFVQLYALRKWLFWVPISLLAANGTDATVLVVIAHFYATALALEPMFPDIGSVFCANLALAPLEEIILIVQGYQNPSYDDRTQSVSYLIQFPSDMASSYKTRRDWARQQAGEGSSETYRAVQLR</sequence>
<name>A0A6G1JNN9_9PLEO</name>
<dbReference type="Pfam" id="PF11951">
    <property type="entry name" value="Fungal_trans_2"/>
    <property type="match status" value="1"/>
</dbReference>
<dbReference type="EMBL" id="MU005569">
    <property type="protein sequence ID" value="KAF2691769.1"/>
    <property type="molecule type" value="Genomic_DNA"/>
</dbReference>
<feature type="region of interest" description="Disordered" evidence="1">
    <location>
        <begin position="228"/>
        <end position="273"/>
    </location>
</feature>
<evidence type="ECO:0000313" key="3">
    <source>
        <dbReference type="Proteomes" id="UP000799291"/>
    </source>
</evidence>
<dbReference type="InterPro" id="IPR052400">
    <property type="entry name" value="Zn2-C6_fungal_TF"/>
</dbReference>
<accession>A0A6G1JNN9</accession>
<evidence type="ECO:0000256" key="1">
    <source>
        <dbReference type="SAM" id="MobiDB-lite"/>
    </source>
</evidence>
<evidence type="ECO:0000313" key="2">
    <source>
        <dbReference type="EMBL" id="KAF2691769.1"/>
    </source>
</evidence>
<feature type="region of interest" description="Disordered" evidence="1">
    <location>
        <begin position="104"/>
        <end position="125"/>
    </location>
</feature>
<feature type="compositionally biased region" description="Polar residues" evidence="1">
    <location>
        <begin position="241"/>
        <end position="257"/>
    </location>
</feature>
<dbReference type="Proteomes" id="UP000799291">
    <property type="component" value="Unassembled WGS sequence"/>
</dbReference>
<organism evidence="2 3">
    <name type="scientific">Lentithecium fluviatile CBS 122367</name>
    <dbReference type="NCBI Taxonomy" id="1168545"/>
    <lineage>
        <taxon>Eukaryota</taxon>
        <taxon>Fungi</taxon>
        <taxon>Dikarya</taxon>
        <taxon>Ascomycota</taxon>
        <taxon>Pezizomycotina</taxon>
        <taxon>Dothideomycetes</taxon>
        <taxon>Pleosporomycetidae</taxon>
        <taxon>Pleosporales</taxon>
        <taxon>Massarineae</taxon>
        <taxon>Lentitheciaceae</taxon>
        <taxon>Lentithecium</taxon>
    </lineage>
</organism>
<reference evidence="2" key="1">
    <citation type="journal article" date="2020" name="Stud. Mycol.">
        <title>101 Dothideomycetes genomes: a test case for predicting lifestyles and emergence of pathogens.</title>
        <authorList>
            <person name="Haridas S."/>
            <person name="Albert R."/>
            <person name="Binder M."/>
            <person name="Bloem J."/>
            <person name="Labutti K."/>
            <person name="Salamov A."/>
            <person name="Andreopoulos B."/>
            <person name="Baker S."/>
            <person name="Barry K."/>
            <person name="Bills G."/>
            <person name="Bluhm B."/>
            <person name="Cannon C."/>
            <person name="Castanera R."/>
            <person name="Culley D."/>
            <person name="Daum C."/>
            <person name="Ezra D."/>
            <person name="Gonzalez J."/>
            <person name="Henrissat B."/>
            <person name="Kuo A."/>
            <person name="Liang C."/>
            <person name="Lipzen A."/>
            <person name="Lutzoni F."/>
            <person name="Magnuson J."/>
            <person name="Mondo S."/>
            <person name="Nolan M."/>
            <person name="Ohm R."/>
            <person name="Pangilinan J."/>
            <person name="Park H.-J."/>
            <person name="Ramirez L."/>
            <person name="Alfaro M."/>
            <person name="Sun H."/>
            <person name="Tritt A."/>
            <person name="Yoshinaga Y."/>
            <person name="Zwiers L.-H."/>
            <person name="Turgeon B."/>
            <person name="Goodwin S."/>
            <person name="Spatafora J."/>
            <person name="Crous P."/>
            <person name="Grigoriev I."/>
        </authorList>
    </citation>
    <scope>NUCLEOTIDE SEQUENCE</scope>
    <source>
        <strain evidence="2">CBS 122367</strain>
    </source>
</reference>
<dbReference type="InterPro" id="IPR021858">
    <property type="entry name" value="Fun_TF"/>
</dbReference>
<dbReference type="PANTHER" id="PTHR47657">
    <property type="entry name" value="STEROL REGULATORY ELEMENT-BINDING PROTEIN ECM22"/>
    <property type="match status" value="1"/>
</dbReference>
<keyword evidence="3" id="KW-1185">Reference proteome</keyword>